<gene>
    <name evidence="16" type="ORF">M3M28_10045</name>
</gene>
<keyword evidence="9" id="KW-0234">DNA repair</keyword>
<dbReference type="InterPro" id="IPR044090">
    <property type="entry name" value="Nei2_N"/>
</dbReference>
<protein>
    <recommendedName>
        <fullName evidence="2">DNA-(apurinic or apyrimidinic site) lyase</fullName>
        <ecNumber evidence="2">4.2.99.18</ecNumber>
    </recommendedName>
</protein>
<dbReference type="PROSITE" id="PS51068">
    <property type="entry name" value="FPG_CAT"/>
    <property type="match status" value="1"/>
</dbReference>
<evidence type="ECO:0000256" key="6">
    <source>
        <dbReference type="ARBA" id="ARBA00022801"/>
    </source>
</evidence>
<keyword evidence="10" id="KW-0456">Lyase</keyword>
<keyword evidence="4" id="KW-0227">DNA damage</keyword>
<feature type="domain" description="FPG-type" evidence="14">
    <location>
        <begin position="223"/>
        <end position="264"/>
    </location>
</feature>
<evidence type="ECO:0000259" key="14">
    <source>
        <dbReference type="PROSITE" id="PS51066"/>
    </source>
</evidence>
<dbReference type="InterPro" id="IPR035937">
    <property type="entry name" value="FPG_N"/>
</dbReference>
<dbReference type="CDD" id="cd08971">
    <property type="entry name" value="AcNei2_N"/>
    <property type="match status" value="1"/>
</dbReference>
<evidence type="ECO:0000313" key="16">
    <source>
        <dbReference type="EMBL" id="UQN14386.1"/>
    </source>
</evidence>
<evidence type="ECO:0000256" key="7">
    <source>
        <dbReference type="ARBA" id="ARBA00022833"/>
    </source>
</evidence>
<evidence type="ECO:0000259" key="15">
    <source>
        <dbReference type="PROSITE" id="PS51068"/>
    </source>
</evidence>
<evidence type="ECO:0000256" key="4">
    <source>
        <dbReference type="ARBA" id="ARBA00022763"/>
    </source>
</evidence>
<dbReference type="InterPro" id="IPR012319">
    <property type="entry name" value="FPG_cat"/>
</dbReference>
<evidence type="ECO:0000256" key="9">
    <source>
        <dbReference type="ARBA" id="ARBA00023204"/>
    </source>
</evidence>
<sequence length="265" mass="29170">MPEGDSAYRAAHHLARSLAGREVTDFSLRVPAHATADLRGERIEGADARGKHVLLRIGEFTVQSHFGMDGSWRLVRPGEAGRASWPARHRLRAVIGTDAVVALGIDLAKLALWRTRDEASKLGWLGPDLLSPEPDLEEAARRIRLEPERPLTAALLDQGNVAGLGNEYVTELLFLRGIRPDRRVGDAGDLDELLAHARDLMLENRDRVERTFTGNPRPGQRSYVFGRAGHACRRCGTVILEGTHASGQREGGTRRSAWCPRCQAS</sequence>
<reference evidence="16" key="1">
    <citation type="submission" date="2022-05" db="EMBL/GenBank/DDBJ databases">
        <title>Complete genome sequence of toluene-degrading Gulosibacter sediminis strain ACHW.36C.</title>
        <authorList>
            <person name="Wai A.C."/>
            <person name="Lai G.K."/>
            <person name="Griffin S.D."/>
            <person name="Leung F.C."/>
        </authorList>
    </citation>
    <scope>NUCLEOTIDE SEQUENCE [LARGE SCALE GENOMIC DNA]</scope>
    <source>
        <strain evidence="16">ACHW.36C</strain>
    </source>
</reference>
<evidence type="ECO:0000256" key="5">
    <source>
        <dbReference type="ARBA" id="ARBA00022771"/>
    </source>
</evidence>
<keyword evidence="5 13" id="KW-0863">Zinc-finger</keyword>
<evidence type="ECO:0000256" key="2">
    <source>
        <dbReference type="ARBA" id="ARBA00012720"/>
    </source>
</evidence>
<dbReference type="SMART" id="SM01232">
    <property type="entry name" value="H2TH"/>
    <property type="match status" value="1"/>
</dbReference>
<feature type="domain" description="Formamidopyrimidine-DNA glycosylase catalytic" evidence="15">
    <location>
        <begin position="2"/>
        <end position="96"/>
    </location>
</feature>
<dbReference type="PROSITE" id="PS51066">
    <property type="entry name" value="ZF_FPG_2"/>
    <property type="match status" value="1"/>
</dbReference>
<dbReference type="InterPro" id="IPR000214">
    <property type="entry name" value="Znf_DNA_glyclase/AP_lyase"/>
</dbReference>
<evidence type="ECO:0000256" key="10">
    <source>
        <dbReference type="ARBA" id="ARBA00023239"/>
    </source>
</evidence>
<dbReference type="SUPFAM" id="SSF57716">
    <property type="entry name" value="Glucocorticoid receptor-like (DNA-binding domain)"/>
    <property type="match status" value="1"/>
</dbReference>
<dbReference type="SUPFAM" id="SSF81624">
    <property type="entry name" value="N-terminal domain of MutM-like DNA repair proteins"/>
    <property type="match status" value="1"/>
</dbReference>
<evidence type="ECO:0000256" key="3">
    <source>
        <dbReference type="ARBA" id="ARBA00022723"/>
    </source>
</evidence>
<dbReference type="PANTHER" id="PTHR42697">
    <property type="entry name" value="ENDONUCLEASE 8"/>
    <property type="match status" value="1"/>
</dbReference>
<dbReference type="EMBL" id="CP097160">
    <property type="protein sequence ID" value="UQN14386.1"/>
    <property type="molecule type" value="Genomic_DNA"/>
</dbReference>
<keyword evidence="3" id="KW-0479">Metal-binding</keyword>
<dbReference type="SMART" id="SM00898">
    <property type="entry name" value="Fapy_DNA_glyco"/>
    <property type="match status" value="1"/>
</dbReference>
<evidence type="ECO:0000256" key="13">
    <source>
        <dbReference type="PROSITE-ProRule" id="PRU00391"/>
    </source>
</evidence>
<accession>A0ABY4MVE5</accession>
<dbReference type="PANTHER" id="PTHR42697:SF1">
    <property type="entry name" value="ENDONUCLEASE 8"/>
    <property type="match status" value="1"/>
</dbReference>
<name>A0ABY4MVE5_9MICO</name>
<evidence type="ECO:0000256" key="1">
    <source>
        <dbReference type="ARBA" id="ARBA00009409"/>
    </source>
</evidence>
<keyword evidence="8" id="KW-0238">DNA-binding</keyword>
<dbReference type="EC" id="4.2.99.18" evidence="2"/>
<dbReference type="InterPro" id="IPR015886">
    <property type="entry name" value="H2TH_FPG"/>
</dbReference>
<evidence type="ECO:0000256" key="12">
    <source>
        <dbReference type="ARBA" id="ARBA00023295"/>
    </source>
</evidence>
<comment type="similarity">
    <text evidence="1">Belongs to the FPG family.</text>
</comment>
<keyword evidence="12" id="KW-0326">Glycosidase</keyword>
<dbReference type="Gene3D" id="3.20.190.10">
    <property type="entry name" value="MutM-like, N-terminal"/>
    <property type="match status" value="1"/>
</dbReference>
<dbReference type="Pfam" id="PF01149">
    <property type="entry name" value="Fapy_DNA_glyco"/>
    <property type="match status" value="1"/>
</dbReference>
<dbReference type="SUPFAM" id="SSF46946">
    <property type="entry name" value="S13-like H2TH domain"/>
    <property type="match status" value="1"/>
</dbReference>
<dbReference type="InterPro" id="IPR010979">
    <property type="entry name" value="Ribosomal_uS13-like_H2TH"/>
</dbReference>
<proteinExistence type="inferred from homology"/>
<dbReference type="Gene3D" id="1.10.8.50">
    <property type="match status" value="1"/>
</dbReference>
<organism evidence="16">
    <name type="scientific">Gulosibacter sediminis</name>
    <dbReference type="NCBI Taxonomy" id="1729695"/>
    <lineage>
        <taxon>Bacteria</taxon>
        <taxon>Bacillati</taxon>
        <taxon>Actinomycetota</taxon>
        <taxon>Actinomycetes</taxon>
        <taxon>Micrococcales</taxon>
        <taxon>Microbacteriaceae</taxon>
        <taxon>Gulosibacter</taxon>
    </lineage>
</organism>
<keyword evidence="6" id="KW-0378">Hydrolase</keyword>
<evidence type="ECO:0000256" key="11">
    <source>
        <dbReference type="ARBA" id="ARBA00023268"/>
    </source>
</evidence>
<keyword evidence="7" id="KW-0862">Zinc</keyword>
<keyword evidence="11" id="KW-0511">Multifunctional enzyme</keyword>
<dbReference type="Pfam" id="PF06831">
    <property type="entry name" value="H2TH"/>
    <property type="match status" value="1"/>
</dbReference>
<evidence type="ECO:0000256" key="8">
    <source>
        <dbReference type="ARBA" id="ARBA00023125"/>
    </source>
</evidence>